<proteinExistence type="predicted"/>
<sequence length="224" mass="24218">MMIKRYALYYAPADAGLWRAGSDWLGWDACTGRPVGQPGIAGLSEATATARKYGFHATLKAPFRLAEDQTPEALRAAVAAMAAALAPVALDGLAVRQLGSFLALTPDTTGPALASLATEVVTRFEPFRAPLTAAEIARRRPDRLSPRQRELLNIYGYPFVFEEFRFHISLTGDLQPDEVARLAPLAQAFFAPHLEPAVTLDRLCLFGEDAGGRFHLLTAHALSG</sequence>
<dbReference type="PIRSF" id="PIRSF033328">
    <property type="entry name" value="Phest_Mll4975"/>
    <property type="match status" value="1"/>
</dbReference>
<comment type="caution">
    <text evidence="1">The sequence shown here is derived from an EMBL/GenBank/DDBJ whole genome shotgun (WGS) entry which is preliminary data.</text>
</comment>
<gene>
    <name evidence="1" type="ORF">C8J30_101144</name>
</gene>
<dbReference type="Proteomes" id="UP000247727">
    <property type="component" value="Unassembled WGS sequence"/>
</dbReference>
<organism evidence="1 2">
    <name type="scientific">Rhodobacter viridis</name>
    <dbReference type="NCBI Taxonomy" id="1054202"/>
    <lineage>
        <taxon>Bacteria</taxon>
        <taxon>Pseudomonadati</taxon>
        <taxon>Pseudomonadota</taxon>
        <taxon>Alphaproteobacteria</taxon>
        <taxon>Rhodobacterales</taxon>
        <taxon>Rhodobacter group</taxon>
        <taxon>Rhodobacter</taxon>
    </lineage>
</organism>
<dbReference type="AlphaFoldDB" id="A0A318U5V3"/>
<reference evidence="1 2" key="1">
    <citation type="submission" date="2018-06" db="EMBL/GenBank/DDBJ databases">
        <title>Genomic Encyclopedia of Type Strains, Phase III (KMG-III): the genomes of soil and plant-associated and newly described type strains.</title>
        <authorList>
            <person name="Whitman W."/>
        </authorList>
    </citation>
    <scope>NUCLEOTIDE SEQUENCE [LARGE SCALE GENOMIC DNA]</scope>
    <source>
        <strain evidence="1 2">JA737</strain>
    </source>
</reference>
<evidence type="ECO:0000313" key="1">
    <source>
        <dbReference type="EMBL" id="PYF12763.1"/>
    </source>
</evidence>
<protein>
    <submittedName>
        <fullName evidence="1">Putative phosphonate metabolism protein</fullName>
    </submittedName>
</protein>
<accession>A0A318U5V3</accession>
<keyword evidence="2" id="KW-1185">Reference proteome</keyword>
<dbReference type="NCBIfam" id="TIGR03223">
    <property type="entry name" value="Phn_opern_protn"/>
    <property type="match status" value="1"/>
</dbReference>
<evidence type="ECO:0000313" key="2">
    <source>
        <dbReference type="Proteomes" id="UP000247727"/>
    </source>
</evidence>
<dbReference type="Gene3D" id="3.90.1140.10">
    <property type="entry name" value="Cyclic phosphodiesterase"/>
    <property type="match status" value="1"/>
</dbReference>
<dbReference type="InterPro" id="IPR009389">
    <property type="entry name" value="DUF1045"/>
</dbReference>
<dbReference type="Pfam" id="PF06299">
    <property type="entry name" value="DUF1045"/>
    <property type="match status" value="1"/>
</dbReference>
<name>A0A318U5V3_9RHOB</name>
<dbReference type="EMBL" id="QJTK01000001">
    <property type="protein sequence ID" value="PYF12763.1"/>
    <property type="molecule type" value="Genomic_DNA"/>
</dbReference>